<dbReference type="eggNOG" id="COG0279">
    <property type="taxonomic scope" value="Bacteria"/>
</dbReference>
<feature type="domain" description="SIS" evidence="1">
    <location>
        <begin position="42"/>
        <end position="197"/>
    </location>
</feature>
<keyword evidence="3" id="KW-1185">Reference proteome</keyword>
<dbReference type="OrthoDB" id="9781311at2"/>
<dbReference type="Pfam" id="PF13580">
    <property type="entry name" value="SIS_2"/>
    <property type="match status" value="1"/>
</dbReference>
<sequence>MSELAEKTVLDFRADINGYLDGLKAVLDQMDLDEINTVMSKLVEANRRQGFIYIFGNGGSASTASHFVNDFNKGTSENLRTKFRFYCLNDSVSTVMAIANDVGYEHIFKMQLENLLTPNDIVIGISGSGNSKNVVAAIEYANSVGAETIGLVGYDGGKVKQLADCSIHVPIHDMQKVEDVHMIMDHLMMGILKEYLERCQA</sequence>
<dbReference type="AlphaFoldDB" id="E0I4Y6"/>
<evidence type="ECO:0000313" key="2">
    <source>
        <dbReference type="EMBL" id="EFM12028.1"/>
    </source>
</evidence>
<dbReference type="GO" id="GO:0097367">
    <property type="term" value="F:carbohydrate derivative binding"/>
    <property type="evidence" value="ECO:0007669"/>
    <property type="project" value="InterPro"/>
</dbReference>
<dbReference type="PROSITE" id="PS51464">
    <property type="entry name" value="SIS"/>
    <property type="match status" value="1"/>
</dbReference>
<dbReference type="GO" id="GO:1901135">
    <property type="term" value="P:carbohydrate derivative metabolic process"/>
    <property type="evidence" value="ECO:0007669"/>
    <property type="project" value="InterPro"/>
</dbReference>
<dbReference type="GO" id="GO:0016853">
    <property type="term" value="F:isomerase activity"/>
    <property type="evidence" value="ECO:0007669"/>
    <property type="project" value="UniProtKB-KW"/>
</dbReference>
<accession>E0I4Y6</accession>
<dbReference type="InterPro" id="IPR035461">
    <property type="entry name" value="GmhA/DiaA"/>
</dbReference>
<evidence type="ECO:0000313" key="3">
    <source>
        <dbReference type="Proteomes" id="UP000005387"/>
    </source>
</evidence>
<dbReference type="InterPro" id="IPR050099">
    <property type="entry name" value="SIS_GmhA/DiaA_subfam"/>
</dbReference>
<name>E0I4Y6_9BACL</name>
<dbReference type="Gene3D" id="3.40.50.10490">
    <property type="entry name" value="Glucose-6-phosphate isomerase like protein, domain 1"/>
    <property type="match status" value="1"/>
</dbReference>
<evidence type="ECO:0000259" key="1">
    <source>
        <dbReference type="PROSITE" id="PS51464"/>
    </source>
</evidence>
<organism evidence="2 3">
    <name type="scientific">Paenibacillus curdlanolyticus YK9</name>
    <dbReference type="NCBI Taxonomy" id="717606"/>
    <lineage>
        <taxon>Bacteria</taxon>
        <taxon>Bacillati</taxon>
        <taxon>Bacillota</taxon>
        <taxon>Bacilli</taxon>
        <taxon>Bacillales</taxon>
        <taxon>Paenibacillaceae</taxon>
        <taxon>Paenibacillus</taxon>
    </lineage>
</organism>
<dbReference type="CDD" id="cd05006">
    <property type="entry name" value="SIS_GmhA"/>
    <property type="match status" value="1"/>
</dbReference>
<keyword evidence="2" id="KW-0413">Isomerase</keyword>
<protein>
    <submittedName>
        <fullName evidence="2">Sugar isomerase (SIS)</fullName>
    </submittedName>
</protein>
<dbReference type="SUPFAM" id="SSF53697">
    <property type="entry name" value="SIS domain"/>
    <property type="match status" value="1"/>
</dbReference>
<dbReference type="RefSeq" id="WP_006036723.1">
    <property type="nucleotide sequence ID" value="NZ_AEDD01000002.1"/>
</dbReference>
<proteinExistence type="predicted"/>
<reference evidence="2 3" key="1">
    <citation type="submission" date="2010-07" db="EMBL/GenBank/DDBJ databases">
        <title>The draft genome of Paenibacillus curdlanolyticus YK9.</title>
        <authorList>
            <consortium name="US DOE Joint Genome Institute (JGI-PGF)"/>
            <person name="Lucas S."/>
            <person name="Copeland A."/>
            <person name="Lapidus A."/>
            <person name="Cheng J.-F."/>
            <person name="Bruce D."/>
            <person name="Goodwin L."/>
            <person name="Pitluck S."/>
            <person name="Land M.L."/>
            <person name="Hauser L."/>
            <person name="Chang Y.-J."/>
            <person name="Jeffries C."/>
            <person name="Anderson I.J."/>
            <person name="Johnson E."/>
            <person name="Loganathan U."/>
            <person name="Mulhopadhyay B."/>
            <person name="Kyrpides N."/>
            <person name="Woyke T.J."/>
        </authorList>
    </citation>
    <scope>NUCLEOTIDE SEQUENCE [LARGE SCALE GENOMIC DNA]</scope>
    <source>
        <strain evidence="2 3">YK9</strain>
    </source>
</reference>
<dbReference type="EMBL" id="AEDD01000002">
    <property type="protein sequence ID" value="EFM12028.1"/>
    <property type="molecule type" value="Genomic_DNA"/>
</dbReference>
<gene>
    <name evidence="2" type="ORF">PaecuDRAFT_0708</name>
</gene>
<dbReference type="STRING" id="717606.PaecuDRAFT_0708"/>
<dbReference type="InterPro" id="IPR046348">
    <property type="entry name" value="SIS_dom_sf"/>
</dbReference>
<dbReference type="PANTHER" id="PTHR30390:SF8">
    <property type="entry name" value="SUGAR ISOMERASE (SIS)"/>
    <property type="match status" value="1"/>
</dbReference>
<dbReference type="Proteomes" id="UP000005387">
    <property type="component" value="Unassembled WGS sequence"/>
</dbReference>
<dbReference type="PANTHER" id="PTHR30390">
    <property type="entry name" value="SEDOHEPTULOSE 7-PHOSPHATE ISOMERASE / DNAA INITIATOR-ASSOCIATING FACTOR FOR REPLICATION INITIATION"/>
    <property type="match status" value="1"/>
</dbReference>
<dbReference type="InterPro" id="IPR001347">
    <property type="entry name" value="SIS_dom"/>
</dbReference>